<proteinExistence type="predicted"/>
<dbReference type="AlphaFoldDB" id="A0A1H9P9C9"/>
<sequence>MATPQSPFSILGSVFERLAPGLVPPPWLVHEVQHRAVLLLNHVLQQEPAAMERLERQQGRIVQVQWRHFFIALQVTPAGLFDTADEDLTPDLRLEVMQDSPLGLAQLALRGERPAVRIDGDVQFAGDIQWLSDNLRWDIEEDLARVIGDVPARTLSEAGRWLAQALRQFVGSRMAAAQGMEASAHAPGAAPVWSDDRTIP</sequence>
<keyword evidence="1" id="KW-0830">Ubiquinone</keyword>
<gene>
    <name evidence="1" type="ORF">SAMN02982919_02407</name>
</gene>
<reference evidence="1 2" key="1">
    <citation type="submission" date="2016-10" db="EMBL/GenBank/DDBJ databases">
        <authorList>
            <person name="de Groot N.N."/>
        </authorList>
    </citation>
    <scope>NUCLEOTIDE SEQUENCE [LARGE SCALE GENOMIC DNA]</scope>
    <source>
        <strain evidence="1 2">ATCC 35958</strain>
    </source>
</reference>
<dbReference type="STRING" id="180197.SAMN02982919_02407"/>
<dbReference type="OrthoDB" id="8525483at2"/>
<dbReference type="EMBL" id="FOGD01000008">
    <property type="protein sequence ID" value="SER44711.1"/>
    <property type="molecule type" value="Genomic_DNA"/>
</dbReference>
<evidence type="ECO:0000313" key="2">
    <source>
        <dbReference type="Proteomes" id="UP000199766"/>
    </source>
</evidence>
<dbReference type="RefSeq" id="WP_091457989.1">
    <property type="nucleotide sequence ID" value="NZ_FOGD01000008.1"/>
</dbReference>
<dbReference type="Proteomes" id="UP000199766">
    <property type="component" value="Unassembled WGS sequence"/>
</dbReference>
<name>A0A1H9P9C9_9BURK</name>
<dbReference type="InterPro" id="IPR038989">
    <property type="entry name" value="UbiJ"/>
</dbReference>
<evidence type="ECO:0000313" key="1">
    <source>
        <dbReference type="EMBL" id="SER44711.1"/>
    </source>
</evidence>
<keyword evidence="2" id="KW-1185">Reference proteome</keyword>
<dbReference type="PANTHER" id="PTHR38693">
    <property type="entry name" value="UBIQUINONE BIOSYNTHESIS PROTEIN UBIJ"/>
    <property type="match status" value="1"/>
</dbReference>
<dbReference type="GO" id="GO:0006744">
    <property type="term" value="P:ubiquinone biosynthetic process"/>
    <property type="evidence" value="ECO:0007669"/>
    <property type="project" value="InterPro"/>
</dbReference>
<dbReference type="PANTHER" id="PTHR38693:SF1">
    <property type="entry name" value="UBIQUINONE BIOSYNTHESIS ACCESSORY FACTOR UBIJ"/>
    <property type="match status" value="1"/>
</dbReference>
<protein>
    <submittedName>
        <fullName evidence="1">Ubiquinone biosynthesis protein UbiJ</fullName>
    </submittedName>
</protein>
<organism evidence="1 2">
    <name type="scientific">Giesbergeria anulus</name>
    <dbReference type="NCBI Taxonomy" id="180197"/>
    <lineage>
        <taxon>Bacteria</taxon>
        <taxon>Pseudomonadati</taxon>
        <taxon>Pseudomonadota</taxon>
        <taxon>Betaproteobacteria</taxon>
        <taxon>Burkholderiales</taxon>
        <taxon>Comamonadaceae</taxon>
        <taxon>Giesbergeria</taxon>
    </lineage>
</organism>
<accession>A0A1H9P9C9</accession>